<organism evidence="1">
    <name type="scientific">Metalysinibacillus saudimassiliensis</name>
    <dbReference type="NCBI Taxonomy" id="1461583"/>
    <lineage>
        <taxon>Bacteria</taxon>
        <taxon>Bacillati</taxon>
        <taxon>Bacillota</taxon>
        <taxon>Bacilli</taxon>
        <taxon>Bacillales</taxon>
        <taxon>Caryophanaceae</taxon>
        <taxon>Metalysinibacillus</taxon>
    </lineage>
</organism>
<dbReference type="EMBL" id="LN483073">
    <property type="protein sequence ID" value="CDZ99994.1"/>
    <property type="molecule type" value="Genomic_DNA"/>
</dbReference>
<reference evidence="1" key="1">
    <citation type="submission" date="2014-07" db="EMBL/GenBank/DDBJ databases">
        <authorList>
            <person name="Urmite Genomes Urmite Genomes"/>
        </authorList>
    </citation>
    <scope>NUCLEOTIDE SEQUENCE</scope>
    <source>
        <strain evidence="1">13S34_air</strain>
    </source>
</reference>
<proteinExistence type="predicted"/>
<protein>
    <submittedName>
        <fullName evidence="1">Uncharacterized protein</fullName>
    </submittedName>
</protein>
<dbReference type="HOGENOM" id="CLU_1193676_0_0_9"/>
<sequence>MRQSIICISSKQDAHALALYFGQLLNKPNKTIFERHLLLENMYELLTYYYHADLYALLDEAEQLSPQANTAAQNIILIETTLYTTVLVSNLTQNKKLLKNACAVLLAMFDAQVPYAKQHLSPTQYEKLVMPTMLLRQWLGDKARFTIDEMQYIIGQLLASIDEEFIQGNYYPPAALIEYVSNDFKEQATTSKHALIHQKTRLKHFIECLDDYVEVPTKHEERWHTLKQSLTE</sequence>
<dbReference type="PATRIC" id="fig|1461583.4.peg.375"/>
<evidence type="ECO:0000313" key="1">
    <source>
        <dbReference type="EMBL" id="CDZ99994.1"/>
    </source>
</evidence>
<dbReference type="AlphaFoldDB" id="A0A078M151"/>
<accession>A0A078M151</accession>
<name>A0A078M151_9BACL</name>
<gene>
    <name evidence="1" type="ORF">BN1050_00402</name>
</gene>